<proteinExistence type="predicted"/>
<sequence>MQYASDNRPNRWTAPRGIVGNSPQAGGSLVAKIGNKTYEIGNGVLHKTVPVDGELIFLFLDSYYGDNSGNFYVDVKIESRHSPLKEIK</sequence>
<keyword evidence="3" id="KW-1185">Reference proteome</keyword>
<organism evidence="2 3">
    <name type="scientific">Xenorhabdus aichiensis</name>
    <dbReference type="NCBI Taxonomy" id="3025874"/>
    <lineage>
        <taxon>Bacteria</taxon>
        <taxon>Pseudomonadati</taxon>
        <taxon>Pseudomonadota</taxon>
        <taxon>Gammaproteobacteria</taxon>
        <taxon>Enterobacterales</taxon>
        <taxon>Morganellaceae</taxon>
        <taxon>Xenorhabdus</taxon>
    </lineage>
</organism>
<dbReference type="Proteomes" id="UP001214757">
    <property type="component" value="Unassembled WGS sequence"/>
</dbReference>
<dbReference type="Pfam" id="PF07828">
    <property type="entry name" value="PA-IL"/>
    <property type="match status" value="1"/>
</dbReference>
<evidence type="ECO:0000256" key="1">
    <source>
        <dbReference type="SAM" id="MobiDB-lite"/>
    </source>
</evidence>
<evidence type="ECO:0000313" key="2">
    <source>
        <dbReference type="EMBL" id="MDC9620803.1"/>
    </source>
</evidence>
<comment type="caution">
    <text evidence="2">The sequence shown here is derived from an EMBL/GenBank/DDBJ whole genome shotgun (WGS) entry which is preliminary data.</text>
</comment>
<protein>
    <submittedName>
        <fullName evidence="2">LecA/PA-IL family lectin</fullName>
    </submittedName>
</protein>
<dbReference type="SUPFAM" id="SSF49785">
    <property type="entry name" value="Galactose-binding domain-like"/>
    <property type="match status" value="1"/>
</dbReference>
<evidence type="ECO:0000313" key="3">
    <source>
        <dbReference type="Proteomes" id="UP001214757"/>
    </source>
</evidence>
<dbReference type="EMBL" id="JAQRFO010000005">
    <property type="protein sequence ID" value="MDC9620803.1"/>
    <property type="molecule type" value="Genomic_DNA"/>
</dbReference>
<accession>A0ABT5M1G7</accession>
<feature type="region of interest" description="Disordered" evidence="1">
    <location>
        <begin position="1"/>
        <end position="25"/>
    </location>
</feature>
<gene>
    <name evidence="2" type="ORF">PSI22_03955</name>
</gene>
<reference evidence="2 3" key="1">
    <citation type="submission" date="2023-02" db="EMBL/GenBank/DDBJ databases">
        <title>Entomopathogenic bacteria.</title>
        <authorList>
            <person name="Machado R.A."/>
        </authorList>
    </citation>
    <scope>NUCLEOTIDE SEQUENCE [LARGE SCALE GENOMIC DNA]</scope>
    <source>
        <strain evidence="2 3">XENO-7</strain>
    </source>
</reference>
<dbReference type="InterPro" id="IPR008979">
    <property type="entry name" value="Galactose-bd-like_sf"/>
</dbReference>
<dbReference type="InterPro" id="IPR012905">
    <property type="entry name" value="PA-IL"/>
</dbReference>
<name>A0ABT5M1G7_9GAMM</name>
<dbReference type="Gene3D" id="2.60.120.430">
    <property type="entry name" value="Galactose-binding lectin"/>
    <property type="match status" value="1"/>
</dbReference>